<name>A0A319DG63_9EURO</name>
<evidence type="ECO:0000256" key="2">
    <source>
        <dbReference type="SAM" id="SignalP"/>
    </source>
</evidence>
<accession>A0A319DG63</accession>
<evidence type="ECO:0000313" key="4">
    <source>
        <dbReference type="Proteomes" id="UP000247810"/>
    </source>
</evidence>
<gene>
    <name evidence="3" type="ORF">BO71DRAFT_178902</name>
</gene>
<reference evidence="3 4" key="1">
    <citation type="submission" date="2018-02" db="EMBL/GenBank/DDBJ databases">
        <title>The genomes of Aspergillus section Nigri reveals drivers in fungal speciation.</title>
        <authorList>
            <consortium name="DOE Joint Genome Institute"/>
            <person name="Vesth T.C."/>
            <person name="Nybo J."/>
            <person name="Theobald S."/>
            <person name="Brandl J."/>
            <person name="Frisvad J.C."/>
            <person name="Nielsen K.F."/>
            <person name="Lyhne E.K."/>
            <person name="Kogle M.E."/>
            <person name="Kuo A."/>
            <person name="Riley R."/>
            <person name="Clum A."/>
            <person name="Nolan M."/>
            <person name="Lipzen A."/>
            <person name="Salamov A."/>
            <person name="Henrissat B."/>
            <person name="Wiebenga A."/>
            <person name="De vries R.P."/>
            <person name="Grigoriev I.V."/>
            <person name="Mortensen U.H."/>
            <person name="Andersen M.R."/>
            <person name="Baker S.E."/>
        </authorList>
    </citation>
    <scope>NUCLEOTIDE SEQUENCE [LARGE SCALE GENOMIC DNA]</scope>
    <source>
        <strain evidence="3 4">CBS 707.79</strain>
    </source>
</reference>
<sequence length="130" mass="14294">MGLLIVLFSGGWMDAGSDATRRGAGNAYDVEARCPALSVDTTTQLFVSHDDEIYDGGENSRHDDTTWISADGGQVSTRKHATDCGEEGRSRKLLERATHFFAPRPMTPEQIDRPAHFSLRRTVVDAEALQ</sequence>
<feature type="signal peptide" evidence="2">
    <location>
        <begin position="1"/>
        <end position="19"/>
    </location>
</feature>
<evidence type="ECO:0000313" key="3">
    <source>
        <dbReference type="EMBL" id="PYH96386.1"/>
    </source>
</evidence>
<organism evidence="3 4">
    <name type="scientific">Aspergillus ellipticus CBS 707.79</name>
    <dbReference type="NCBI Taxonomy" id="1448320"/>
    <lineage>
        <taxon>Eukaryota</taxon>
        <taxon>Fungi</taxon>
        <taxon>Dikarya</taxon>
        <taxon>Ascomycota</taxon>
        <taxon>Pezizomycotina</taxon>
        <taxon>Eurotiomycetes</taxon>
        <taxon>Eurotiomycetidae</taxon>
        <taxon>Eurotiales</taxon>
        <taxon>Aspergillaceae</taxon>
        <taxon>Aspergillus</taxon>
        <taxon>Aspergillus subgen. Circumdati</taxon>
    </lineage>
</organism>
<keyword evidence="2" id="KW-0732">Signal</keyword>
<dbReference type="EMBL" id="KZ825838">
    <property type="protein sequence ID" value="PYH96386.1"/>
    <property type="molecule type" value="Genomic_DNA"/>
</dbReference>
<proteinExistence type="predicted"/>
<keyword evidence="4" id="KW-1185">Reference proteome</keyword>
<dbReference type="AlphaFoldDB" id="A0A319DG63"/>
<evidence type="ECO:0000256" key="1">
    <source>
        <dbReference type="SAM" id="MobiDB-lite"/>
    </source>
</evidence>
<dbReference type="Proteomes" id="UP000247810">
    <property type="component" value="Unassembled WGS sequence"/>
</dbReference>
<feature type="region of interest" description="Disordered" evidence="1">
    <location>
        <begin position="54"/>
        <end position="88"/>
    </location>
</feature>
<dbReference type="VEuPathDB" id="FungiDB:BO71DRAFT_178902"/>
<feature type="chain" id="PRO_5016445208" evidence="2">
    <location>
        <begin position="20"/>
        <end position="130"/>
    </location>
</feature>
<protein>
    <submittedName>
        <fullName evidence="3">Uncharacterized protein</fullName>
    </submittedName>
</protein>